<reference evidence="1" key="2">
    <citation type="submission" date="2023-01" db="EMBL/GenBank/DDBJ databases">
        <authorList>
            <person name="Sun Q."/>
            <person name="Evtushenko L."/>
        </authorList>
    </citation>
    <scope>NUCLEOTIDE SEQUENCE</scope>
    <source>
        <strain evidence="1">VKM Ac-1321</strain>
    </source>
</reference>
<protein>
    <recommendedName>
        <fullName evidence="3">tRNA pseudouridine13 synthase</fullName>
    </recommendedName>
</protein>
<dbReference type="Pfam" id="PF01142">
    <property type="entry name" value="TruD"/>
    <property type="match status" value="1"/>
</dbReference>
<dbReference type="GO" id="GO:0009982">
    <property type="term" value="F:pseudouridine synthase activity"/>
    <property type="evidence" value="ECO:0007669"/>
    <property type="project" value="InterPro"/>
</dbReference>
<evidence type="ECO:0008006" key="3">
    <source>
        <dbReference type="Google" id="ProtNLM"/>
    </source>
</evidence>
<dbReference type="RefSeq" id="WP_271189208.1">
    <property type="nucleotide sequence ID" value="NZ_BSFP01000021.1"/>
</dbReference>
<comment type="caution">
    <text evidence="1">The sequence shown here is derived from an EMBL/GenBank/DDBJ whole genome shotgun (WGS) entry which is preliminary data.</text>
</comment>
<dbReference type="PANTHER" id="PTHR13326:SF21">
    <property type="entry name" value="PSEUDOURIDYLATE SYNTHASE PUS7L"/>
    <property type="match status" value="1"/>
</dbReference>
<gene>
    <name evidence="1" type="ORF">GCM10017581_038610</name>
</gene>
<dbReference type="SUPFAM" id="SSF55120">
    <property type="entry name" value="Pseudouridine synthase"/>
    <property type="match status" value="1"/>
</dbReference>
<dbReference type="GO" id="GO:0003723">
    <property type="term" value="F:RNA binding"/>
    <property type="evidence" value="ECO:0007669"/>
    <property type="project" value="InterPro"/>
</dbReference>
<dbReference type="GO" id="GO:0006396">
    <property type="term" value="P:RNA processing"/>
    <property type="evidence" value="ECO:0007669"/>
    <property type="project" value="UniProtKB-ARBA"/>
</dbReference>
<accession>A0A9W6KKD9</accession>
<dbReference type="GO" id="GO:0001522">
    <property type="term" value="P:pseudouridine synthesis"/>
    <property type="evidence" value="ECO:0007669"/>
    <property type="project" value="InterPro"/>
</dbReference>
<dbReference type="Gene3D" id="3.30.2350.20">
    <property type="entry name" value="TruD, catalytic domain"/>
    <property type="match status" value="1"/>
</dbReference>
<evidence type="ECO:0000313" key="2">
    <source>
        <dbReference type="Proteomes" id="UP001143480"/>
    </source>
</evidence>
<evidence type="ECO:0000313" key="1">
    <source>
        <dbReference type="EMBL" id="GLL02119.1"/>
    </source>
</evidence>
<dbReference type="GO" id="GO:0140098">
    <property type="term" value="F:catalytic activity, acting on RNA"/>
    <property type="evidence" value="ECO:0007669"/>
    <property type="project" value="UniProtKB-ARBA"/>
</dbReference>
<keyword evidence="2" id="KW-1185">Reference proteome</keyword>
<dbReference type="InterPro" id="IPR042214">
    <property type="entry name" value="TruD_catalytic"/>
</dbReference>
<dbReference type="InterPro" id="IPR020103">
    <property type="entry name" value="PsdUridine_synth_cat_dom_sf"/>
</dbReference>
<dbReference type="InterPro" id="IPR001656">
    <property type="entry name" value="PsdUridine_synth_TruD"/>
</dbReference>
<reference evidence="1" key="1">
    <citation type="journal article" date="2014" name="Int. J. Syst. Evol. Microbiol.">
        <title>Complete genome sequence of Corynebacterium casei LMG S-19264T (=DSM 44701T), isolated from a smear-ripened cheese.</title>
        <authorList>
            <consortium name="US DOE Joint Genome Institute (JGI-PGF)"/>
            <person name="Walter F."/>
            <person name="Albersmeier A."/>
            <person name="Kalinowski J."/>
            <person name="Ruckert C."/>
        </authorList>
    </citation>
    <scope>NUCLEOTIDE SEQUENCE</scope>
    <source>
        <strain evidence="1">VKM Ac-1321</strain>
    </source>
</reference>
<dbReference type="PANTHER" id="PTHR13326">
    <property type="entry name" value="TRNA PSEUDOURIDINE SYNTHASE D"/>
    <property type="match status" value="1"/>
</dbReference>
<dbReference type="AlphaFoldDB" id="A0A9W6KKD9"/>
<proteinExistence type="predicted"/>
<dbReference type="Proteomes" id="UP001143480">
    <property type="component" value="Unassembled WGS sequence"/>
</dbReference>
<organism evidence="1 2">
    <name type="scientific">Dactylosporangium matsuzakiense</name>
    <dbReference type="NCBI Taxonomy" id="53360"/>
    <lineage>
        <taxon>Bacteria</taxon>
        <taxon>Bacillati</taxon>
        <taxon>Actinomycetota</taxon>
        <taxon>Actinomycetes</taxon>
        <taxon>Micromonosporales</taxon>
        <taxon>Micromonosporaceae</taxon>
        <taxon>Dactylosporangium</taxon>
    </lineage>
</organism>
<sequence>MPEQHAVLKHFPTDFVVREVAVPSAARAADASHRFLLLRKCGYTTFEAVRLVADTLGVDPRRVTYCGLKDEDAITEQLIAVGLDVPGAAAPHRAGTGERWIEWSHYGLGSDGLTIGGLVGNAFRIVVRNLAPAPAQAAHHQRKFLGYSLNYYWTQRFGVPGGPKRTHMVGRALLDRDWDAALAELAELGSPESASAREWVGSAEHFFLAADPRLTSFYLAAHASHLWNNLVRKTAGEVFDDPGATLELEGIEFLLPSSPRDAIRLMAHADSLPYTRYSFTPDGIEHRESTRSTVLQTSISVTGCEPDPVHDGRYALTLELFLPSGSYATSTVAQVMTYGLPQPISA</sequence>
<name>A0A9W6KKD9_9ACTN</name>
<dbReference type="EMBL" id="BSFP01000021">
    <property type="protein sequence ID" value="GLL02119.1"/>
    <property type="molecule type" value="Genomic_DNA"/>
</dbReference>